<feature type="region of interest" description="Disordered" evidence="1">
    <location>
        <begin position="71"/>
        <end position="122"/>
    </location>
</feature>
<organism evidence="2 3">
    <name type="scientific">Klebsiella pneumoniae</name>
    <dbReference type="NCBI Taxonomy" id="573"/>
    <lineage>
        <taxon>Bacteria</taxon>
        <taxon>Pseudomonadati</taxon>
        <taxon>Pseudomonadota</taxon>
        <taxon>Gammaproteobacteria</taxon>
        <taxon>Enterobacterales</taxon>
        <taxon>Enterobacteriaceae</taxon>
        <taxon>Klebsiella/Raoultella group</taxon>
        <taxon>Klebsiella</taxon>
        <taxon>Klebsiella pneumoniae complex</taxon>
    </lineage>
</organism>
<dbReference type="Proteomes" id="UP000255167">
    <property type="component" value="Unassembled WGS sequence"/>
</dbReference>
<sequence length="122" mass="13146">MPPLVIEDESDMLLASPAAGRMLMFPVSDLPQLFERQGQQIISIPAAEAAAGQDGLAHLFCSAAAEYADHSRRQNGRSNCVRRAAKKSPASGRRGSLMRGLQKIDRVEIDSPRRAAAGDSEE</sequence>
<name>A0A378FVV4_KLEPN</name>
<gene>
    <name evidence="2" type="primary">parC_2</name>
    <name evidence="2" type="ORF">NCTC9617_04824</name>
</gene>
<evidence type="ECO:0000313" key="2">
    <source>
        <dbReference type="EMBL" id="STW48233.1"/>
    </source>
</evidence>
<evidence type="ECO:0000256" key="1">
    <source>
        <dbReference type="SAM" id="MobiDB-lite"/>
    </source>
</evidence>
<evidence type="ECO:0000313" key="3">
    <source>
        <dbReference type="Proteomes" id="UP000255167"/>
    </source>
</evidence>
<dbReference type="EC" id="5.99.1.-" evidence="2"/>
<accession>A0A378FVV4</accession>
<dbReference type="GO" id="GO:0016853">
    <property type="term" value="F:isomerase activity"/>
    <property type="evidence" value="ECO:0007669"/>
    <property type="project" value="UniProtKB-KW"/>
</dbReference>
<keyword evidence="2" id="KW-0413">Isomerase</keyword>
<reference evidence="2 3" key="1">
    <citation type="submission" date="2018-06" db="EMBL/GenBank/DDBJ databases">
        <authorList>
            <consortium name="Pathogen Informatics"/>
            <person name="Doyle S."/>
        </authorList>
    </citation>
    <scope>NUCLEOTIDE SEQUENCE [LARGE SCALE GENOMIC DNA]</scope>
    <source>
        <strain evidence="2 3">NCTC9617</strain>
    </source>
</reference>
<protein>
    <submittedName>
        <fullName evidence="2">Topoisomerase IV subunit A</fullName>
        <ecNumber evidence="2">5.99.1.-</ecNumber>
    </submittedName>
</protein>
<feature type="compositionally biased region" description="Basic and acidic residues" evidence="1">
    <location>
        <begin position="102"/>
        <end position="113"/>
    </location>
</feature>
<dbReference type="AlphaFoldDB" id="A0A378FVV4"/>
<proteinExistence type="predicted"/>
<dbReference type="EMBL" id="UGNC01000005">
    <property type="protein sequence ID" value="STW48233.1"/>
    <property type="molecule type" value="Genomic_DNA"/>
</dbReference>